<dbReference type="PANTHER" id="PTHR35908">
    <property type="entry name" value="HYPOTHETICAL FUSION PROTEIN"/>
    <property type="match status" value="1"/>
</dbReference>
<organism evidence="2 3">
    <name type="scientific">Phycicoccus avicenniae</name>
    <dbReference type="NCBI Taxonomy" id="2828860"/>
    <lineage>
        <taxon>Bacteria</taxon>
        <taxon>Bacillati</taxon>
        <taxon>Actinomycetota</taxon>
        <taxon>Actinomycetes</taxon>
        <taxon>Micrococcales</taxon>
        <taxon>Intrasporangiaceae</taxon>
        <taxon>Phycicoccus</taxon>
    </lineage>
</organism>
<keyword evidence="3" id="KW-1185">Reference proteome</keyword>
<dbReference type="Proteomes" id="UP000677016">
    <property type="component" value="Unassembled WGS sequence"/>
</dbReference>
<evidence type="ECO:0000313" key="2">
    <source>
        <dbReference type="EMBL" id="MBR7742726.1"/>
    </source>
</evidence>
<dbReference type="SUPFAM" id="SSF54593">
    <property type="entry name" value="Glyoxalase/Bleomycin resistance protein/Dihydroxybiphenyl dioxygenase"/>
    <property type="match status" value="2"/>
</dbReference>
<reference evidence="2" key="1">
    <citation type="submission" date="2021-04" db="EMBL/GenBank/DDBJ databases">
        <title>Phycicoccus avicenniae sp. nov., a novel endophytic actinomycetes isolated from branch of Avicennia mariana.</title>
        <authorList>
            <person name="Tuo L."/>
        </authorList>
    </citation>
    <scope>NUCLEOTIDE SEQUENCE</scope>
    <source>
        <strain evidence="2">BSK3Z-2</strain>
    </source>
</reference>
<evidence type="ECO:0000313" key="3">
    <source>
        <dbReference type="Proteomes" id="UP000677016"/>
    </source>
</evidence>
<dbReference type="AlphaFoldDB" id="A0A941D6W6"/>
<accession>A0A941D6W6</accession>
<proteinExistence type="predicted"/>
<feature type="domain" description="Glyoxalase-like" evidence="1">
    <location>
        <begin position="10"/>
        <end position="109"/>
    </location>
</feature>
<dbReference type="InterPro" id="IPR041581">
    <property type="entry name" value="Glyoxalase_6"/>
</dbReference>
<feature type="domain" description="Glyoxalase-like" evidence="1">
    <location>
        <begin position="132"/>
        <end position="237"/>
    </location>
</feature>
<evidence type="ECO:0000259" key="1">
    <source>
        <dbReference type="Pfam" id="PF18029"/>
    </source>
</evidence>
<gene>
    <name evidence="2" type="ORF">KC207_05410</name>
</gene>
<dbReference type="Gene3D" id="3.10.180.10">
    <property type="entry name" value="2,3-Dihydroxybiphenyl 1,2-Dioxygenase, domain 1"/>
    <property type="match status" value="2"/>
</dbReference>
<name>A0A941D6W6_9MICO</name>
<protein>
    <submittedName>
        <fullName evidence="2">VOC family protein</fullName>
    </submittedName>
</protein>
<comment type="caution">
    <text evidence="2">The sequence shown here is derived from an EMBL/GenBank/DDBJ whole genome shotgun (WGS) entry which is preliminary data.</text>
</comment>
<sequence>MDLTPGWMQLFLDVPRRDVEVATAFWSEVTGWSVSPTRGEEGQFVTLLPGSAPAWVKVQAVGGPGGVHLDLNSADRERAVARALDLGARVLRTYQDVVVMASPGGFTFCQTLVDPTDPAPRMTRSPVSVLDQVCLDVPADAWDAETAFWRDLTGRGYRRGLRPEFEFLDDGAADGPLRILLQRLDDPGGPVRAHPDLAVADRAAEEARHVAAGAEVRARFERWTVLRAPGGQVYCLTDRDPLTGLVRRAVQE</sequence>
<dbReference type="InterPro" id="IPR029068">
    <property type="entry name" value="Glyas_Bleomycin-R_OHBP_Dase"/>
</dbReference>
<dbReference type="RefSeq" id="WP_211601874.1">
    <property type="nucleotide sequence ID" value="NZ_JAGSNF010000004.1"/>
</dbReference>
<dbReference type="EMBL" id="JAGSNF010000004">
    <property type="protein sequence ID" value="MBR7742726.1"/>
    <property type="molecule type" value="Genomic_DNA"/>
</dbReference>
<dbReference type="Pfam" id="PF18029">
    <property type="entry name" value="Glyoxalase_6"/>
    <property type="match status" value="2"/>
</dbReference>
<dbReference type="PANTHER" id="PTHR35908:SF1">
    <property type="entry name" value="CONSERVED PROTEIN"/>
    <property type="match status" value="1"/>
</dbReference>